<gene>
    <name evidence="1" type="ORF">HKBW3S42_02174</name>
</gene>
<proteinExistence type="predicted"/>
<dbReference type="AlphaFoldDB" id="A0A6V8PMI1"/>
<evidence type="ECO:0000313" key="1">
    <source>
        <dbReference type="EMBL" id="GFP33835.1"/>
    </source>
</evidence>
<name>A0A6V8PMI1_9ACTN</name>
<comment type="caution">
    <text evidence="1">The sequence shown here is derived from an EMBL/GenBank/DDBJ whole genome shotgun (WGS) entry which is preliminary data.</text>
</comment>
<evidence type="ECO:0000313" key="2">
    <source>
        <dbReference type="Proteomes" id="UP000568877"/>
    </source>
</evidence>
<organism evidence="1 2">
    <name type="scientific">Candidatus Hakubella thermalkaliphila</name>
    <dbReference type="NCBI Taxonomy" id="2754717"/>
    <lineage>
        <taxon>Bacteria</taxon>
        <taxon>Bacillati</taxon>
        <taxon>Actinomycetota</taxon>
        <taxon>Actinomycetota incertae sedis</taxon>
        <taxon>Candidatus Hakubellales</taxon>
        <taxon>Candidatus Hakubellaceae</taxon>
        <taxon>Candidatus Hakubella</taxon>
    </lineage>
</organism>
<protein>
    <submittedName>
        <fullName evidence="1">Uncharacterized protein</fullName>
    </submittedName>
</protein>
<dbReference type="EMBL" id="BLSA01000753">
    <property type="protein sequence ID" value="GFP33835.1"/>
    <property type="molecule type" value="Genomic_DNA"/>
</dbReference>
<accession>A0A6V8PMI1</accession>
<dbReference type="Proteomes" id="UP000568877">
    <property type="component" value="Unassembled WGS sequence"/>
</dbReference>
<sequence length="74" mass="8261">IALLYEAGIGSHERGYMYNVLMDHIRDKMFNGESAGFASKEDLKLALLKLPEISRNFSSLPGLVESIVRYRDGG</sequence>
<feature type="non-terminal residue" evidence="1">
    <location>
        <position position="1"/>
    </location>
</feature>
<reference evidence="1 2" key="1">
    <citation type="journal article" date="2020" name="Front. Microbiol.">
        <title>Single-cell genomics of novel Actinobacteria with the Wood-Ljungdahl pathway discovered in a serpentinizing system.</title>
        <authorList>
            <person name="Merino N."/>
            <person name="Kawai M."/>
            <person name="Boyd E.S."/>
            <person name="Colman D.R."/>
            <person name="McGlynn S.E."/>
            <person name="Nealson K.H."/>
            <person name="Kurokawa K."/>
            <person name="Hongoh Y."/>
        </authorList>
    </citation>
    <scope>NUCLEOTIDE SEQUENCE [LARGE SCALE GENOMIC DNA]</scope>
    <source>
        <strain evidence="1 2">S42</strain>
    </source>
</reference>